<feature type="transmembrane region" description="Helical" evidence="9">
    <location>
        <begin position="169"/>
        <end position="195"/>
    </location>
</feature>
<feature type="transmembrane region" description="Helical" evidence="9">
    <location>
        <begin position="98"/>
        <end position="120"/>
    </location>
</feature>
<keyword evidence="7 9" id="KW-0472">Membrane</keyword>
<evidence type="ECO:0000313" key="10">
    <source>
        <dbReference type="EMBL" id="ETN42328.1"/>
    </source>
</evidence>
<evidence type="ECO:0000256" key="1">
    <source>
        <dbReference type="ARBA" id="ARBA00004651"/>
    </source>
</evidence>
<dbReference type="Gene3D" id="1.50.10.150">
    <property type="entry name" value="Voltage-dependent anion channel"/>
    <property type="match status" value="1"/>
</dbReference>
<keyword evidence="4" id="KW-1003">Cell membrane</keyword>
<dbReference type="Pfam" id="PF03595">
    <property type="entry name" value="SLAC1"/>
    <property type="match status" value="1"/>
</dbReference>
<evidence type="ECO:0000256" key="6">
    <source>
        <dbReference type="ARBA" id="ARBA00022989"/>
    </source>
</evidence>
<keyword evidence="11" id="KW-1185">Reference proteome</keyword>
<proteinExistence type="inferred from homology"/>
<evidence type="ECO:0000256" key="3">
    <source>
        <dbReference type="ARBA" id="ARBA00022448"/>
    </source>
</evidence>
<dbReference type="AlphaFoldDB" id="W2S2Q3"/>
<keyword evidence="5 9" id="KW-0812">Transmembrane</keyword>
<keyword evidence="3" id="KW-0813">Transport</keyword>
<feature type="transmembrane region" description="Helical" evidence="9">
    <location>
        <begin position="397"/>
        <end position="419"/>
    </location>
</feature>
<gene>
    <name evidence="10" type="ORF">HMPREF1541_01482</name>
</gene>
<dbReference type="OrthoDB" id="1099at2759"/>
<comment type="subcellular location">
    <subcellularLocation>
        <location evidence="1">Cell membrane</location>
        <topology evidence="1">Multi-pass membrane protein</topology>
    </subcellularLocation>
</comment>
<evidence type="ECO:0000256" key="8">
    <source>
        <dbReference type="SAM" id="MobiDB-lite"/>
    </source>
</evidence>
<evidence type="ECO:0000256" key="9">
    <source>
        <dbReference type="SAM" id="Phobius"/>
    </source>
</evidence>
<feature type="transmembrane region" description="Helical" evidence="9">
    <location>
        <begin position="207"/>
        <end position="230"/>
    </location>
</feature>
<accession>W2S2Q3</accession>
<dbReference type="EMBL" id="KB822718">
    <property type="protein sequence ID" value="ETN42328.1"/>
    <property type="molecule type" value="Genomic_DNA"/>
</dbReference>
<dbReference type="InterPro" id="IPR004695">
    <property type="entry name" value="SLAC1/Mae1/Ssu1/TehA"/>
</dbReference>
<feature type="transmembrane region" description="Helical" evidence="9">
    <location>
        <begin position="370"/>
        <end position="391"/>
    </location>
</feature>
<evidence type="ECO:0000256" key="7">
    <source>
        <dbReference type="ARBA" id="ARBA00023136"/>
    </source>
</evidence>
<evidence type="ECO:0000256" key="4">
    <source>
        <dbReference type="ARBA" id="ARBA00022475"/>
    </source>
</evidence>
<dbReference type="InParanoid" id="W2S2Q3"/>
<dbReference type="HOGENOM" id="CLU_030057_1_1_1"/>
<protein>
    <recommendedName>
        <fullName evidence="12">Sulfite efflux pump SSU1</fullName>
    </recommendedName>
</protein>
<feature type="transmembrane region" description="Helical" evidence="9">
    <location>
        <begin position="242"/>
        <end position="269"/>
    </location>
</feature>
<feature type="region of interest" description="Disordered" evidence="8">
    <location>
        <begin position="1"/>
        <end position="39"/>
    </location>
</feature>
<feature type="compositionally biased region" description="Polar residues" evidence="8">
    <location>
        <begin position="1"/>
        <end position="22"/>
    </location>
</feature>
<name>W2S2Q3_CYPE1</name>
<dbReference type="PANTHER" id="PTHR31686:SF3">
    <property type="entry name" value="ACID TRANSPORT PROTEIN, PUTATIVE (AFU_ORTHOLOGUE AFUA_4G09410)-RELATED"/>
    <property type="match status" value="1"/>
</dbReference>
<dbReference type="GO" id="GO:0005886">
    <property type="term" value="C:plasma membrane"/>
    <property type="evidence" value="ECO:0007669"/>
    <property type="project" value="UniProtKB-SubCell"/>
</dbReference>
<dbReference type="InterPro" id="IPR051629">
    <property type="entry name" value="Sulfite_efflux_TDT"/>
</dbReference>
<feature type="transmembrane region" description="Helical" evidence="9">
    <location>
        <begin position="337"/>
        <end position="358"/>
    </location>
</feature>
<evidence type="ECO:0000256" key="2">
    <source>
        <dbReference type="ARBA" id="ARBA00008566"/>
    </source>
</evidence>
<dbReference type="eggNOG" id="ENOG502SS2M">
    <property type="taxonomic scope" value="Eukaryota"/>
</dbReference>
<evidence type="ECO:0000313" key="11">
    <source>
        <dbReference type="Proteomes" id="UP000030752"/>
    </source>
</evidence>
<organism evidence="10 11">
    <name type="scientific">Cyphellophora europaea (strain CBS 101466)</name>
    <name type="common">Phialophora europaea</name>
    <dbReference type="NCBI Taxonomy" id="1220924"/>
    <lineage>
        <taxon>Eukaryota</taxon>
        <taxon>Fungi</taxon>
        <taxon>Dikarya</taxon>
        <taxon>Ascomycota</taxon>
        <taxon>Pezizomycotina</taxon>
        <taxon>Eurotiomycetes</taxon>
        <taxon>Chaetothyriomycetidae</taxon>
        <taxon>Chaetothyriales</taxon>
        <taxon>Cyphellophoraceae</taxon>
        <taxon>Cyphellophora</taxon>
    </lineage>
</organism>
<dbReference type="GeneID" id="19968821"/>
<dbReference type="VEuPathDB" id="FungiDB:HMPREF1541_01482"/>
<comment type="similarity">
    <text evidence="2">Belongs to the tellurite-resistance/dicarboxylate transporter (TDT) family.</text>
</comment>
<dbReference type="GO" id="GO:0000319">
    <property type="term" value="F:sulfite transmembrane transporter activity"/>
    <property type="evidence" value="ECO:0007669"/>
    <property type="project" value="TreeGrafter"/>
</dbReference>
<evidence type="ECO:0008006" key="12">
    <source>
        <dbReference type="Google" id="ProtNLM"/>
    </source>
</evidence>
<dbReference type="RefSeq" id="XP_008714064.1">
    <property type="nucleotide sequence ID" value="XM_008715842.1"/>
</dbReference>
<feature type="compositionally biased region" description="Basic and acidic residues" evidence="8">
    <location>
        <begin position="23"/>
        <end position="37"/>
    </location>
</feature>
<dbReference type="InterPro" id="IPR038665">
    <property type="entry name" value="Voltage-dep_anion_channel_sf"/>
</dbReference>
<dbReference type="Proteomes" id="UP000030752">
    <property type="component" value="Unassembled WGS sequence"/>
</dbReference>
<reference evidence="10 11" key="1">
    <citation type="submission" date="2013-03" db="EMBL/GenBank/DDBJ databases">
        <title>The Genome Sequence of Phialophora europaea CBS 101466.</title>
        <authorList>
            <consortium name="The Broad Institute Genomics Platform"/>
            <person name="Cuomo C."/>
            <person name="de Hoog S."/>
            <person name="Gorbushina A."/>
            <person name="Walker B."/>
            <person name="Young S.K."/>
            <person name="Zeng Q."/>
            <person name="Gargeya S."/>
            <person name="Fitzgerald M."/>
            <person name="Haas B."/>
            <person name="Abouelleil A."/>
            <person name="Allen A.W."/>
            <person name="Alvarado L."/>
            <person name="Arachchi H.M."/>
            <person name="Berlin A.M."/>
            <person name="Chapman S.B."/>
            <person name="Gainer-Dewar J."/>
            <person name="Goldberg J."/>
            <person name="Griggs A."/>
            <person name="Gujja S."/>
            <person name="Hansen M."/>
            <person name="Howarth C."/>
            <person name="Imamovic A."/>
            <person name="Ireland A."/>
            <person name="Larimer J."/>
            <person name="McCowan C."/>
            <person name="Murphy C."/>
            <person name="Pearson M."/>
            <person name="Poon T.W."/>
            <person name="Priest M."/>
            <person name="Roberts A."/>
            <person name="Saif S."/>
            <person name="Shea T."/>
            <person name="Sisk P."/>
            <person name="Sykes S."/>
            <person name="Wortman J."/>
            <person name="Nusbaum C."/>
            <person name="Birren B."/>
        </authorList>
    </citation>
    <scope>NUCLEOTIDE SEQUENCE [LARGE SCALE GENOMIC DNA]</scope>
    <source>
        <strain evidence="10 11">CBS 101466</strain>
    </source>
</reference>
<dbReference type="PANTHER" id="PTHR31686">
    <property type="match status" value="1"/>
</dbReference>
<sequence>MASTATDQRQSQDIELQLSETSTTKREDPIPREDGSEPKSTFMRVCKNFSTVWSALPIYTSIPATFRANSFRFTVCMDTGVLSIILHQFPYPSHWTRVCSTILFVLNLVLFLLFITIYLLRWTFYRTSTFSHTSVDAEEIALQACPTITWLTLTIQVQLICAQSWGYGFTILAFVMWWISLLWITTICVLLYLHLIKHPSHSIVDKWLPTAVFIPIVGLFTQANAAGLIVNGATNDTHLSAALAIPLIIVGFMLVGFGLGLATIMYAIYMHRLMTSGFPESLKIPSMILTIGPCGQSASALIQLGNAAVTHSNFATYDRGTFLTATAAPVLRVQCTLAALLLVGFAIFWMSVDYYALVSGLVRRQIKPSLFWWSSIFPVGTVVTALAGLGTELDSPAFKICAIILFVFLFLIYVVNAVITVPMTLDGSFLGLEKGFEHGFHRESKRARKFEEESQGA</sequence>
<feature type="transmembrane region" description="Helical" evidence="9">
    <location>
        <begin position="140"/>
        <end position="162"/>
    </location>
</feature>
<evidence type="ECO:0000256" key="5">
    <source>
        <dbReference type="ARBA" id="ARBA00022692"/>
    </source>
</evidence>
<keyword evidence="6 9" id="KW-1133">Transmembrane helix</keyword>